<keyword evidence="1" id="KW-0805">Transcription regulation</keyword>
<dbReference type="OrthoDB" id="122135at2"/>
<proteinExistence type="predicted"/>
<keyword evidence="6" id="KW-1185">Reference proteome</keyword>
<evidence type="ECO:0000256" key="2">
    <source>
        <dbReference type="ARBA" id="ARBA00023125"/>
    </source>
</evidence>
<evidence type="ECO:0000259" key="4">
    <source>
        <dbReference type="PROSITE" id="PS50995"/>
    </source>
</evidence>
<dbReference type="InterPro" id="IPR011991">
    <property type="entry name" value="ArsR-like_HTH"/>
</dbReference>
<dbReference type="InterPro" id="IPR036390">
    <property type="entry name" value="WH_DNA-bd_sf"/>
</dbReference>
<dbReference type="Pfam" id="PF12802">
    <property type="entry name" value="MarR_2"/>
    <property type="match status" value="1"/>
</dbReference>
<dbReference type="SMART" id="SM00347">
    <property type="entry name" value="HTH_MARR"/>
    <property type="match status" value="1"/>
</dbReference>
<organism evidence="5 6">
    <name type="scientific">Tamaricihabitans halophyticus</name>
    <dbReference type="NCBI Taxonomy" id="1262583"/>
    <lineage>
        <taxon>Bacteria</taxon>
        <taxon>Bacillati</taxon>
        <taxon>Actinomycetota</taxon>
        <taxon>Actinomycetes</taxon>
        <taxon>Pseudonocardiales</taxon>
        <taxon>Pseudonocardiaceae</taxon>
        <taxon>Tamaricihabitans</taxon>
    </lineage>
</organism>
<evidence type="ECO:0000256" key="3">
    <source>
        <dbReference type="ARBA" id="ARBA00023163"/>
    </source>
</evidence>
<dbReference type="CDD" id="cd00090">
    <property type="entry name" value="HTH_ARSR"/>
    <property type="match status" value="1"/>
</dbReference>
<accession>A0A4R2R359</accession>
<comment type="caution">
    <text evidence="5">The sequence shown here is derived from an EMBL/GenBank/DDBJ whole genome shotgun (WGS) entry which is preliminary data.</text>
</comment>
<dbReference type="InterPro" id="IPR052526">
    <property type="entry name" value="HTH-type_Bedaq_tolerance"/>
</dbReference>
<dbReference type="PANTHER" id="PTHR39515:SF2">
    <property type="entry name" value="HTH-TYPE TRANSCRIPTIONAL REGULATOR RV0880"/>
    <property type="match status" value="1"/>
</dbReference>
<sequence length="162" mass="17941">MRPSYESCVELFRQLRLAAQLQHAWFAQWWQGESELHPATISLLGELHRCGECRPSELANRRMVDLSVISRQLGQLIDAGLVERRPAPEDGRAALVRASAAGEQALMRWKELHAELLQHALADWDDERVTELIGELGAVNKDLRAAVDAGRSPVTAGVDGGQ</sequence>
<keyword evidence="2" id="KW-0238">DNA-binding</keyword>
<dbReference type="GO" id="GO:0003700">
    <property type="term" value="F:DNA-binding transcription factor activity"/>
    <property type="evidence" value="ECO:0007669"/>
    <property type="project" value="InterPro"/>
</dbReference>
<dbReference type="PROSITE" id="PS50995">
    <property type="entry name" value="HTH_MARR_2"/>
    <property type="match status" value="1"/>
</dbReference>
<name>A0A4R2R359_9PSEU</name>
<dbReference type="Gene3D" id="1.10.10.10">
    <property type="entry name" value="Winged helix-like DNA-binding domain superfamily/Winged helix DNA-binding domain"/>
    <property type="match status" value="1"/>
</dbReference>
<dbReference type="GO" id="GO:0003677">
    <property type="term" value="F:DNA binding"/>
    <property type="evidence" value="ECO:0007669"/>
    <property type="project" value="UniProtKB-KW"/>
</dbReference>
<protein>
    <submittedName>
        <fullName evidence="5">MarR family transcriptional regulator</fullName>
    </submittedName>
</protein>
<dbReference type="RefSeq" id="WP_132875734.1">
    <property type="nucleotide sequence ID" value="NZ_SLXQ01000001.1"/>
</dbReference>
<gene>
    <name evidence="5" type="ORF">EV191_1011185</name>
</gene>
<reference evidence="5 6" key="1">
    <citation type="submission" date="2019-03" db="EMBL/GenBank/DDBJ databases">
        <title>Genomic Encyclopedia of Type Strains, Phase IV (KMG-IV): sequencing the most valuable type-strain genomes for metagenomic binning, comparative biology and taxonomic classification.</title>
        <authorList>
            <person name="Goeker M."/>
        </authorList>
    </citation>
    <scope>NUCLEOTIDE SEQUENCE [LARGE SCALE GENOMIC DNA]</scope>
    <source>
        <strain evidence="5 6">DSM 45765</strain>
    </source>
</reference>
<dbReference type="SUPFAM" id="SSF46785">
    <property type="entry name" value="Winged helix' DNA-binding domain"/>
    <property type="match status" value="1"/>
</dbReference>
<feature type="domain" description="HTH marR-type" evidence="4">
    <location>
        <begin position="8"/>
        <end position="141"/>
    </location>
</feature>
<keyword evidence="3" id="KW-0804">Transcription</keyword>
<dbReference type="AlphaFoldDB" id="A0A4R2R359"/>
<evidence type="ECO:0000256" key="1">
    <source>
        <dbReference type="ARBA" id="ARBA00023015"/>
    </source>
</evidence>
<dbReference type="InterPro" id="IPR023187">
    <property type="entry name" value="Tscrpt_reg_MarR-type_CS"/>
</dbReference>
<evidence type="ECO:0000313" key="5">
    <source>
        <dbReference type="EMBL" id="TCP57232.1"/>
    </source>
</evidence>
<dbReference type="PANTHER" id="PTHR39515">
    <property type="entry name" value="CONSERVED PROTEIN"/>
    <property type="match status" value="1"/>
</dbReference>
<dbReference type="InterPro" id="IPR036388">
    <property type="entry name" value="WH-like_DNA-bd_sf"/>
</dbReference>
<evidence type="ECO:0000313" key="6">
    <source>
        <dbReference type="Proteomes" id="UP000294911"/>
    </source>
</evidence>
<dbReference type="InterPro" id="IPR000835">
    <property type="entry name" value="HTH_MarR-typ"/>
</dbReference>
<dbReference type="PROSITE" id="PS01117">
    <property type="entry name" value="HTH_MARR_1"/>
    <property type="match status" value="1"/>
</dbReference>
<dbReference type="Proteomes" id="UP000294911">
    <property type="component" value="Unassembled WGS sequence"/>
</dbReference>
<dbReference type="EMBL" id="SLXQ01000001">
    <property type="protein sequence ID" value="TCP57232.1"/>
    <property type="molecule type" value="Genomic_DNA"/>
</dbReference>